<evidence type="ECO:0000256" key="2">
    <source>
        <dbReference type="ARBA" id="ARBA00022475"/>
    </source>
</evidence>
<dbReference type="InterPro" id="IPR000715">
    <property type="entry name" value="Glycosyl_transferase_4"/>
</dbReference>
<comment type="subcellular location">
    <subcellularLocation>
        <location evidence="1">Cell membrane</location>
        <topology evidence="1">Multi-pass membrane protein</topology>
    </subcellularLocation>
</comment>
<protein>
    <submittedName>
        <fullName evidence="8">Glycosyltransferase family 4 protein</fullName>
    </submittedName>
</protein>
<feature type="transmembrane region" description="Helical" evidence="7">
    <location>
        <begin position="302"/>
        <end position="322"/>
    </location>
</feature>
<comment type="caution">
    <text evidence="8">The sequence shown here is derived from an EMBL/GenBank/DDBJ whole genome shotgun (WGS) entry which is preliminary data.</text>
</comment>
<sequence length="342" mass="35563">MSGSALLTAAVSGFLLAAAATHVLRRVALRWEFTDRPGGHKSHKRPTPYLGGVAIALGAVVPPIALVGLPDERVAGIIVGALVLALLGLIDDLRSLRPLTRLTVETLAAVGVVLTGVRATVTGTWLDVPITVLWIVVITNSFNLLDNMDGALAAVTVVSAAILAAAAFVSARPVAGLILVTLPLSVLGFLPYNWAPAKIFMGDAGSLFIGFVLSCSAALLITGRDTGTAIAGLLLPTFVATVDTGVVVLSRRRAGRPIMRGGTDHLSHRLCRLGLSRSLAALTLAALAAMTGMLHLVMTLRWISSLTASLIGLGSACILIGLPQRVRVYPPVQPRKTPTGKR</sequence>
<evidence type="ECO:0000256" key="5">
    <source>
        <dbReference type="ARBA" id="ARBA00022989"/>
    </source>
</evidence>
<feature type="transmembrane region" description="Helical" evidence="7">
    <location>
        <begin position="49"/>
        <end position="67"/>
    </location>
</feature>
<proteinExistence type="predicted"/>
<gene>
    <name evidence="8" type="ORF">ACFHYQ_14175</name>
</gene>
<evidence type="ECO:0000256" key="7">
    <source>
        <dbReference type="SAM" id="Phobius"/>
    </source>
</evidence>
<feature type="transmembrane region" description="Helical" evidence="7">
    <location>
        <begin position="279"/>
        <end position="296"/>
    </location>
</feature>
<keyword evidence="2" id="KW-1003">Cell membrane</keyword>
<dbReference type="RefSeq" id="WP_394301592.1">
    <property type="nucleotide sequence ID" value="NZ_JBHMQT010000032.1"/>
</dbReference>
<dbReference type="EMBL" id="JBHMQT010000032">
    <property type="protein sequence ID" value="MFC0863443.1"/>
    <property type="molecule type" value="Genomic_DNA"/>
</dbReference>
<dbReference type="Proteomes" id="UP001589870">
    <property type="component" value="Unassembled WGS sequence"/>
</dbReference>
<feature type="transmembrane region" description="Helical" evidence="7">
    <location>
        <begin position="174"/>
        <end position="192"/>
    </location>
</feature>
<evidence type="ECO:0000313" key="9">
    <source>
        <dbReference type="Proteomes" id="UP001589870"/>
    </source>
</evidence>
<keyword evidence="3" id="KW-0808">Transferase</keyword>
<evidence type="ECO:0000256" key="6">
    <source>
        <dbReference type="ARBA" id="ARBA00023136"/>
    </source>
</evidence>
<dbReference type="CDD" id="cd06853">
    <property type="entry name" value="GT_WecA_like"/>
    <property type="match status" value="1"/>
</dbReference>
<feature type="transmembrane region" description="Helical" evidence="7">
    <location>
        <begin position="110"/>
        <end position="138"/>
    </location>
</feature>
<evidence type="ECO:0000313" key="8">
    <source>
        <dbReference type="EMBL" id="MFC0863443.1"/>
    </source>
</evidence>
<evidence type="ECO:0000256" key="1">
    <source>
        <dbReference type="ARBA" id="ARBA00004651"/>
    </source>
</evidence>
<accession>A0ABV6U4R4</accession>
<feature type="transmembrane region" description="Helical" evidence="7">
    <location>
        <begin position="74"/>
        <end position="90"/>
    </location>
</feature>
<organism evidence="8 9">
    <name type="scientific">Sphaerimonospora cavernae</name>
    <dbReference type="NCBI Taxonomy" id="1740611"/>
    <lineage>
        <taxon>Bacteria</taxon>
        <taxon>Bacillati</taxon>
        <taxon>Actinomycetota</taxon>
        <taxon>Actinomycetes</taxon>
        <taxon>Streptosporangiales</taxon>
        <taxon>Streptosporangiaceae</taxon>
        <taxon>Sphaerimonospora</taxon>
    </lineage>
</organism>
<keyword evidence="4 7" id="KW-0812">Transmembrane</keyword>
<name>A0ABV6U4R4_9ACTN</name>
<evidence type="ECO:0000256" key="4">
    <source>
        <dbReference type="ARBA" id="ARBA00022692"/>
    </source>
</evidence>
<feature type="transmembrane region" description="Helical" evidence="7">
    <location>
        <begin position="229"/>
        <end position="250"/>
    </location>
</feature>
<dbReference type="PANTHER" id="PTHR22926:SF3">
    <property type="entry name" value="UNDECAPRENYL-PHOSPHATE ALPHA-N-ACETYLGLUCOSAMINYL 1-PHOSPHATE TRANSFERASE"/>
    <property type="match status" value="1"/>
</dbReference>
<reference evidence="8 9" key="1">
    <citation type="submission" date="2024-09" db="EMBL/GenBank/DDBJ databases">
        <authorList>
            <person name="Sun Q."/>
            <person name="Mori K."/>
        </authorList>
    </citation>
    <scope>NUCLEOTIDE SEQUENCE [LARGE SCALE GENOMIC DNA]</scope>
    <source>
        <strain evidence="8 9">TBRC 1851</strain>
    </source>
</reference>
<feature type="transmembrane region" description="Helical" evidence="7">
    <location>
        <begin position="150"/>
        <end position="168"/>
    </location>
</feature>
<keyword evidence="6 7" id="KW-0472">Membrane</keyword>
<feature type="transmembrane region" description="Helical" evidence="7">
    <location>
        <begin position="204"/>
        <end position="223"/>
    </location>
</feature>
<keyword evidence="9" id="KW-1185">Reference proteome</keyword>
<keyword evidence="5 7" id="KW-1133">Transmembrane helix</keyword>
<dbReference type="Pfam" id="PF00953">
    <property type="entry name" value="Glycos_transf_4"/>
    <property type="match status" value="1"/>
</dbReference>
<evidence type="ECO:0000256" key="3">
    <source>
        <dbReference type="ARBA" id="ARBA00022679"/>
    </source>
</evidence>
<dbReference type="PANTHER" id="PTHR22926">
    <property type="entry name" value="PHOSPHO-N-ACETYLMURAMOYL-PENTAPEPTIDE-TRANSFERASE"/>
    <property type="match status" value="1"/>
</dbReference>